<feature type="transmembrane region" description="Helical" evidence="6">
    <location>
        <begin position="182"/>
        <end position="203"/>
    </location>
</feature>
<dbReference type="NCBIfam" id="TIGR02900">
    <property type="entry name" value="spore_V_B"/>
    <property type="match status" value="1"/>
</dbReference>
<evidence type="ECO:0000313" key="8">
    <source>
        <dbReference type="Proteomes" id="UP000198534"/>
    </source>
</evidence>
<dbReference type="Proteomes" id="UP000198534">
    <property type="component" value="Unassembled WGS sequence"/>
</dbReference>
<feature type="transmembrane region" description="Helical" evidence="6">
    <location>
        <begin position="85"/>
        <end position="109"/>
    </location>
</feature>
<feature type="transmembrane region" description="Helical" evidence="6">
    <location>
        <begin position="42"/>
        <end position="65"/>
    </location>
</feature>
<gene>
    <name evidence="7" type="ORF">SAMN05444487_102166</name>
</gene>
<dbReference type="PANTHER" id="PTHR30250">
    <property type="entry name" value="PST FAMILY PREDICTED COLANIC ACID TRANSPORTER"/>
    <property type="match status" value="1"/>
</dbReference>
<dbReference type="RefSeq" id="WP_245726227.1">
    <property type="nucleotide sequence ID" value="NZ_FNNQ01000002.1"/>
</dbReference>
<feature type="transmembrane region" description="Helical" evidence="6">
    <location>
        <begin position="287"/>
        <end position="310"/>
    </location>
</feature>
<dbReference type="STRING" id="1048340.SAMN05444487_102166"/>
<comment type="subcellular location">
    <subcellularLocation>
        <location evidence="1">Cell membrane</location>
        <topology evidence="1">Multi-pass membrane protein</topology>
    </subcellularLocation>
</comment>
<reference evidence="7 8" key="1">
    <citation type="submission" date="2016-10" db="EMBL/GenBank/DDBJ databases">
        <authorList>
            <person name="de Groot N.N."/>
        </authorList>
    </citation>
    <scope>NUCLEOTIDE SEQUENCE [LARGE SCALE GENOMIC DNA]</scope>
    <source>
        <strain evidence="7 8">DSM 45610</strain>
    </source>
</reference>
<dbReference type="PIRSF" id="PIRSF038958">
    <property type="entry name" value="PG_synth_SpoVB"/>
    <property type="match status" value="1"/>
</dbReference>
<feature type="transmembrane region" description="Helical" evidence="6">
    <location>
        <begin position="256"/>
        <end position="281"/>
    </location>
</feature>
<feature type="transmembrane region" description="Helical" evidence="6">
    <location>
        <begin position="121"/>
        <end position="140"/>
    </location>
</feature>
<feature type="transmembrane region" description="Helical" evidence="6">
    <location>
        <begin position="422"/>
        <end position="443"/>
    </location>
</feature>
<feature type="transmembrane region" description="Helical" evidence="6">
    <location>
        <begin position="152"/>
        <end position="176"/>
    </location>
</feature>
<keyword evidence="8" id="KW-1185">Reference proteome</keyword>
<dbReference type="PANTHER" id="PTHR30250:SF24">
    <property type="entry name" value="STAGE V SPORULATION PROTEIN B"/>
    <property type="match status" value="1"/>
</dbReference>
<dbReference type="InterPro" id="IPR014249">
    <property type="entry name" value="Spore_V_B"/>
</dbReference>
<feature type="transmembrane region" description="Helical" evidence="6">
    <location>
        <begin position="367"/>
        <end position="385"/>
    </location>
</feature>
<evidence type="ECO:0000256" key="4">
    <source>
        <dbReference type="ARBA" id="ARBA00022989"/>
    </source>
</evidence>
<feature type="transmembrane region" description="Helical" evidence="6">
    <location>
        <begin position="455"/>
        <end position="473"/>
    </location>
</feature>
<organism evidence="7 8">
    <name type="scientific">Marininema mesophilum</name>
    <dbReference type="NCBI Taxonomy" id="1048340"/>
    <lineage>
        <taxon>Bacteria</taxon>
        <taxon>Bacillati</taxon>
        <taxon>Bacillota</taxon>
        <taxon>Bacilli</taxon>
        <taxon>Bacillales</taxon>
        <taxon>Thermoactinomycetaceae</taxon>
        <taxon>Marininema</taxon>
    </lineage>
</organism>
<keyword evidence="2" id="KW-1003">Cell membrane</keyword>
<accession>A0A1H2SBW8</accession>
<dbReference type="EMBL" id="FNNQ01000002">
    <property type="protein sequence ID" value="SDW29007.1"/>
    <property type="molecule type" value="Genomic_DNA"/>
</dbReference>
<keyword evidence="4 6" id="KW-1133">Transmembrane helix</keyword>
<evidence type="ECO:0000256" key="5">
    <source>
        <dbReference type="ARBA" id="ARBA00023136"/>
    </source>
</evidence>
<feature type="transmembrane region" description="Helical" evidence="6">
    <location>
        <begin position="397"/>
        <end position="416"/>
    </location>
</feature>
<feature type="transmembrane region" description="Helical" evidence="6">
    <location>
        <begin position="330"/>
        <end position="347"/>
    </location>
</feature>
<keyword evidence="3 6" id="KW-0812">Transmembrane</keyword>
<protein>
    <submittedName>
        <fullName evidence="7">Stage V sporulation protein B</fullName>
    </submittedName>
</protein>
<dbReference type="Pfam" id="PF01943">
    <property type="entry name" value="Polysacc_synt"/>
    <property type="match status" value="1"/>
</dbReference>
<sequence>MTKQTFLHGTLILVGAGFVTKVLGFVYRIALSRMIGDEGIGLFQMAFPILIFAITITTAGLPVAISKLVSEAEAMKDEQRVRSTLIISIIIVFISSVLITGLILLAAPWIAHTLLTDARAIYPLMGIAPVLPIVAVSSIFRGYFQGRQHMSPFAWSLVVEQVVRIFTVLLLARWLYPYGLQYAAAGAMVGVLLGEGAGMFFLFHSYRKDPKRPPLKFKIREAFHINLWSRFSTVIQRLMRIAIPVTTSRMIGSLGYAVEPIVVSQSLAIAGISVAASTALYGQLEGMAIPLLFFPAFITTALSTSLVPAVSEAAAQGKYGIVEHRLNQSLRLSLVVGAPCAMMMYILAEPLTTLLYHNASVSRLLEIMAPFAIFLYIQGPLAAVLQGLDKARDAMRNSIFGAIVKTALIFFLGSQPQLGIDGVVIALNCGLVLVTALHFISVMRYVPFTLIARDTVKLTLAVASMGAAGWWGLKHAYITGSLPARTLLSSGISFTIYLALLILLSLIKKEDIRRVPYIGKWLSPLLPR</sequence>
<dbReference type="AlphaFoldDB" id="A0A1H2SBW8"/>
<dbReference type="GO" id="GO:0005886">
    <property type="term" value="C:plasma membrane"/>
    <property type="evidence" value="ECO:0007669"/>
    <property type="project" value="UniProtKB-SubCell"/>
</dbReference>
<feature type="transmembrane region" description="Helical" evidence="6">
    <location>
        <begin position="7"/>
        <end position="30"/>
    </location>
</feature>
<name>A0A1H2SBW8_9BACL</name>
<evidence type="ECO:0000313" key="7">
    <source>
        <dbReference type="EMBL" id="SDW29007.1"/>
    </source>
</evidence>
<feature type="transmembrane region" description="Helical" evidence="6">
    <location>
        <begin position="485"/>
        <end position="507"/>
    </location>
</feature>
<proteinExistence type="predicted"/>
<evidence type="ECO:0000256" key="2">
    <source>
        <dbReference type="ARBA" id="ARBA00022475"/>
    </source>
</evidence>
<dbReference type="InterPro" id="IPR050833">
    <property type="entry name" value="Poly_Biosynth_Transport"/>
</dbReference>
<dbReference type="InterPro" id="IPR024923">
    <property type="entry name" value="PG_synth_SpoVB"/>
</dbReference>
<evidence type="ECO:0000256" key="1">
    <source>
        <dbReference type="ARBA" id="ARBA00004651"/>
    </source>
</evidence>
<dbReference type="InterPro" id="IPR002797">
    <property type="entry name" value="Polysacc_synth"/>
</dbReference>
<evidence type="ECO:0000256" key="3">
    <source>
        <dbReference type="ARBA" id="ARBA00022692"/>
    </source>
</evidence>
<evidence type="ECO:0000256" key="6">
    <source>
        <dbReference type="SAM" id="Phobius"/>
    </source>
</evidence>
<keyword evidence="5 6" id="KW-0472">Membrane</keyword>
<dbReference type="CDD" id="cd13124">
    <property type="entry name" value="MATE_SpoVB_like"/>
    <property type="match status" value="1"/>
</dbReference>